<dbReference type="InterPro" id="IPR020103">
    <property type="entry name" value="PsdUridine_synth_cat_dom_sf"/>
</dbReference>
<dbReference type="EMBL" id="MFQS01000051">
    <property type="protein sequence ID" value="OGH82063.1"/>
    <property type="molecule type" value="Genomic_DNA"/>
</dbReference>
<organism evidence="7 8">
    <name type="scientific">Candidatus Magasanikbacteria bacterium RIFOXYB1_FULL_40_15</name>
    <dbReference type="NCBI Taxonomy" id="1798697"/>
    <lineage>
        <taxon>Bacteria</taxon>
        <taxon>Candidatus Magasanikiibacteriota</taxon>
    </lineage>
</organism>
<evidence type="ECO:0000256" key="4">
    <source>
        <dbReference type="PROSITE-ProRule" id="PRU00182"/>
    </source>
</evidence>
<dbReference type="PANTHER" id="PTHR21600">
    <property type="entry name" value="MITOCHONDRIAL RNA PSEUDOURIDINE SYNTHASE"/>
    <property type="match status" value="1"/>
</dbReference>
<evidence type="ECO:0000259" key="6">
    <source>
        <dbReference type="SMART" id="SM00363"/>
    </source>
</evidence>
<evidence type="ECO:0000256" key="5">
    <source>
        <dbReference type="RuleBase" id="RU362028"/>
    </source>
</evidence>
<keyword evidence="2 5" id="KW-0413">Isomerase</keyword>
<feature type="active site" evidence="3">
    <location>
        <position position="149"/>
    </location>
</feature>
<comment type="caution">
    <text evidence="7">The sequence shown here is derived from an EMBL/GenBank/DDBJ whole genome shotgun (WGS) entry which is preliminary data.</text>
</comment>
<keyword evidence="4" id="KW-0694">RNA-binding</keyword>
<dbReference type="GO" id="GO:0000455">
    <property type="term" value="P:enzyme-directed rRNA pseudouridine synthesis"/>
    <property type="evidence" value="ECO:0007669"/>
    <property type="project" value="UniProtKB-ARBA"/>
</dbReference>
<dbReference type="Gene3D" id="3.10.290.10">
    <property type="entry name" value="RNA-binding S4 domain"/>
    <property type="match status" value="1"/>
</dbReference>
<dbReference type="Pfam" id="PF01479">
    <property type="entry name" value="S4"/>
    <property type="match status" value="1"/>
</dbReference>
<dbReference type="SUPFAM" id="SSF55120">
    <property type="entry name" value="Pseudouridine synthase"/>
    <property type="match status" value="1"/>
</dbReference>
<name>A0A1F6NED9_9BACT</name>
<accession>A0A1F6NED9</accession>
<sequence length="327" mass="37584">MAENIYKVSEEEKGSRLDVFLTAKTAFNRSEVTKLIKKDLVLLNGRSPKKAGEFLKIGDEIKILKERAEKAEDFTGGIKIIKDTNDYIVIDKPSGLLVHQTEHGEENTLVQWLLKKYPNMEGVGDPSSRTSGSLRGEESIRPGIVHRLDKEASGVMVVAKNQKMYEFLKKQFQERTIEKYYLVLVHGAPETKHDRIDFEISRGVDGKMASRPKINNLKIKNVGKEQEGREAVTEFWVEKEFARFSLLKVKIHTGRTHQIRVHMLAYNHPVVGDSLYFNKKLNRKKDEKLGRVFLHAKELCFLNLQNEKVCYNSDLPEKLADFIKEIN</sequence>
<dbReference type="InterPro" id="IPR050188">
    <property type="entry name" value="RluA_PseudoU_synthase"/>
</dbReference>
<evidence type="ECO:0000256" key="1">
    <source>
        <dbReference type="ARBA" id="ARBA00010876"/>
    </source>
</evidence>
<dbReference type="NCBIfam" id="TIGR00005">
    <property type="entry name" value="rluA_subfam"/>
    <property type="match status" value="1"/>
</dbReference>
<proteinExistence type="inferred from homology"/>
<evidence type="ECO:0000256" key="3">
    <source>
        <dbReference type="PIRSR" id="PIRSR606225-1"/>
    </source>
</evidence>
<dbReference type="SUPFAM" id="SSF55174">
    <property type="entry name" value="Alpha-L RNA-binding motif"/>
    <property type="match status" value="1"/>
</dbReference>
<dbReference type="EC" id="5.4.99.-" evidence="5"/>
<dbReference type="Gene3D" id="3.30.2350.10">
    <property type="entry name" value="Pseudouridine synthase"/>
    <property type="match status" value="1"/>
</dbReference>
<dbReference type="Proteomes" id="UP000176300">
    <property type="component" value="Unassembled WGS sequence"/>
</dbReference>
<evidence type="ECO:0000313" key="7">
    <source>
        <dbReference type="EMBL" id="OGH82063.1"/>
    </source>
</evidence>
<evidence type="ECO:0000313" key="8">
    <source>
        <dbReference type="Proteomes" id="UP000176300"/>
    </source>
</evidence>
<comment type="function">
    <text evidence="5">Responsible for synthesis of pseudouridine from uracil.</text>
</comment>
<dbReference type="InterPro" id="IPR002942">
    <property type="entry name" value="S4_RNA-bd"/>
</dbReference>
<dbReference type="CDD" id="cd00165">
    <property type="entry name" value="S4"/>
    <property type="match status" value="1"/>
</dbReference>
<dbReference type="AlphaFoldDB" id="A0A1F6NED9"/>
<dbReference type="InterPro" id="IPR036986">
    <property type="entry name" value="S4_RNA-bd_sf"/>
</dbReference>
<dbReference type="Pfam" id="PF00849">
    <property type="entry name" value="PseudoU_synth_2"/>
    <property type="match status" value="1"/>
</dbReference>
<protein>
    <recommendedName>
        <fullName evidence="5">Pseudouridine synthase</fullName>
        <ecNumber evidence="5">5.4.99.-</ecNumber>
    </recommendedName>
</protein>
<evidence type="ECO:0000256" key="2">
    <source>
        <dbReference type="ARBA" id="ARBA00023235"/>
    </source>
</evidence>
<dbReference type="GO" id="GO:0003723">
    <property type="term" value="F:RNA binding"/>
    <property type="evidence" value="ECO:0007669"/>
    <property type="project" value="UniProtKB-KW"/>
</dbReference>
<comment type="catalytic activity">
    <reaction evidence="5">
        <text>a uridine in RNA = a pseudouridine in RNA</text>
        <dbReference type="Rhea" id="RHEA:48348"/>
        <dbReference type="Rhea" id="RHEA-COMP:12068"/>
        <dbReference type="Rhea" id="RHEA-COMP:12069"/>
        <dbReference type="ChEBI" id="CHEBI:65314"/>
        <dbReference type="ChEBI" id="CHEBI:65315"/>
    </reaction>
</comment>
<dbReference type="InterPro" id="IPR006145">
    <property type="entry name" value="PsdUridine_synth_RsuA/RluA"/>
</dbReference>
<dbReference type="PROSITE" id="PS50889">
    <property type="entry name" value="S4"/>
    <property type="match status" value="1"/>
</dbReference>
<dbReference type="SMART" id="SM00363">
    <property type="entry name" value="S4"/>
    <property type="match status" value="1"/>
</dbReference>
<gene>
    <name evidence="7" type="ORF">A2373_03455</name>
</gene>
<dbReference type="GO" id="GO:0120159">
    <property type="term" value="F:rRNA pseudouridine synthase activity"/>
    <property type="evidence" value="ECO:0007669"/>
    <property type="project" value="UniProtKB-ARBA"/>
</dbReference>
<dbReference type="InterPro" id="IPR006225">
    <property type="entry name" value="PsdUridine_synth_RluC/D"/>
</dbReference>
<feature type="domain" description="RNA-binding S4" evidence="6">
    <location>
        <begin position="15"/>
        <end position="73"/>
    </location>
</feature>
<dbReference type="STRING" id="1798697.A2373_03455"/>
<reference evidence="7 8" key="1">
    <citation type="journal article" date="2016" name="Nat. Commun.">
        <title>Thousands of microbial genomes shed light on interconnected biogeochemical processes in an aquifer system.</title>
        <authorList>
            <person name="Anantharaman K."/>
            <person name="Brown C.T."/>
            <person name="Hug L.A."/>
            <person name="Sharon I."/>
            <person name="Castelle C.J."/>
            <person name="Probst A.J."/>
            <person name="Thomas B.C."/>
            <person name="Singh A."/>
            <person name="Wilkins M.J."/>
            <person name="Karaoz U."/>
            <person name="Brodie E.L."/>
            <person name="Williams K.H."/>
            <person name="Hubbard S.S."/>
            <person name="Banfield J.F."/>
        </authorList>
    </citation>
    <scope>NUCLEOTIDE SEQUENCE [LARGE SCALE GENOMIC DNA]</scope>
</reference>
<comment type="similarity">
    <text evidence="1 5">Belongs to the pseudouridine synthase RluA family.</text>
</comment>
<dbReference type="CDD" id="cd02869">
    <property type="entry name" value="PseudoU_synth_RluA_like"/>
    <property type="match status" value="1"/>
</dbReference>
<dbReference type="PANTHER" id="PTHR21600:SF44">
    <property type="entry name" value="RIBOSOMAL LARGE SUBUNIT PSEUDOURIDINE SYNTHASE D"/>
    <property type="match status" value="1"/>
</dbReference>